<dbReference type="Proteomes" id="UP001153076">
    <property type="component" value="Unassembled WGS sequence"/>
</dbReference>
<protein>
    <submittedName>
        <fullName evidence="2">Uncharacterized protein</fullName>
    </submittedName>
</protein>
<dbReference type="PANTHER" id="PTHR36356:SF1">
    <property type="entry name" value="EXPRESSED PROTEIN"/>
    <property type="match status" value="1"/>
</dbReference>
<proteinExistence type="predicted"/>
<dbReference type="PANTHER" id="PTHR36356">
    <property type="entry name" value="EXPRESSED PROTEIN"/>
    <property type="match status" value="1"/>
</dbReference>
<evidence type="ECO:0000313" key="2">
    <source>
        <dbReference type="EMBL" id="KAJ8448338.1"/>
    </source>
</evidence>
<dbReference type="AlphaFoldDB" id="A0A9Q1KT02"/>
<sequence length="268" mass="30429">MATSTSSTTLPWHPLLHFKSTKLSPFKSPSFLCPPPPPPRLPLAASRGRRRVAVVVTAFRREDFDSFKKRVASGEAWREAWRSANDGFEQFVFETKKAAERLDRRYSVSRRVSSAAEAAAIRVRELDREYDLTQKWRTFSLDFSRNWPRYRKQVNDFLDTPLGRSFVTIFFIWFALSGWLFRSLILATWVLPIAGPLLLGAVANNLVVKGACPACKREFIGSKSNMIRCSGCGNIVWQPQGDFFSRGNKGAPTSNSDPEIIDVEFEEK</sequence>
<keyword evidence="1" id="KW-1133">Transmembrane helix</keyword>
<evidence type="ECO:0000313" key="3">
    <source>
        <dbReference type="Proteomes" id="UP001153076"/>
    </source>
</evidence>
<dbReference type="GO" id="GO:0009507">
    <property type="term" value="C:chloroplast"/>
    <property type="evidence" value="ECO:0007669"/>
    <property type="project" value="TreeGrafter"/>
</dbReference>
<dbReference type="EMBL" id="JAKOGI010000030">
    <property type="protein sequence ID" value="KAJ8448338.1"/>
    <property type="molecule type" value="Genomic_DNA"/>
</dbReference>
<comment type="caution">
    <text evidence="2">The sequence shown here is derived from an EMBL/GenBank/DDBJ whole genome shotgun (WGS) entry which is preliminary data.</text>
</comment>
<keyword evidence="1" id="KW-0472">Membrane</keyword>
<reference evidence="2" key="1">
    <citation type="submission" date="2022-04" db="EMBL/GenBank/DDBJ databases">
        <title>Carnegiea gigantea Genome sequencing and assembly v2.</title>
        <authorList>
            <person name="Copetti D."/>
            <person name="Sanderson M.J."/>
            <person name="Burquez A."/>
            <person name="Wojciechowski M.F."/>
        </authorList>
    </citation>
    <scope>NUCLEOTIDE SEQUENCE</scope>
    <source>
        <strain evidence="2">SGP5-SGP5p</strain>
        <tissue evidence="2">Aerial part</tissue>
    </source>
</reference>
<feature type="transmembrane region" description="Helical" evidence="1">
    <location>
        <begin position="161"/>
        <end position="181"/>
    </location>
</feature>
<keyword evidence="1" id="KW-0812">Transmembrane</keyword>
<dbReference type="OrthoDB" id="2018506at2759"/>
<organism evidence="2 3">
    <name type="scientific">Carnegiea gigantea</name>
    <dbReference type="NCBI Taxonomy" id="171969"/>
    <lineage>
        <taxon>Eukaryota</taxon>
        <taxon>Viridiplantae</taxon>
        <taxon>Streptophyta</taxon>
        <taxon>Embryophyta</taxon>
        <taxon>Tracheophyta</taxon>
        <taxon>Spermatophyta</taxon>
        <taxon>Magnoliopsida</taxon>
        <taxon>eudicotyledons</taxon>
        <taxon>Gunneridae</taxon>
        <taxon>Pentapetalae</taxon>
        <taxon>Caryophyllales</taxon>
        <taxon>Cactineae</taxon>
        <taxon>Cactaceae</taxon>
        <taxon>Cactoideae</taxon>
        <taxon>Echinocereeae</taxon>
        <taxon>Carnegiea</taxon>
    </lineage>
</organism>
<feature type="transmembrane region" description="Helical" evidence="1">
    <location>
        <begin position="187"/>
        <end position="208"/>
    </location>
</feature>
<evidence type="ECO:0000256" key="1">
    <source>
        <dbReference type="SAM" id="Phobius"/>
    </source>
</evidence>
<keyword evidence="3" id="KW-1185">Reference proteome</keyword>
<accession>A0A9Q1KT02</accession>
<name>A0A9Q1KT02_9CARY</name>
<gene>
    <name evidence="2" type="ORF">Cgig2_021966</name>
</gene>